<reference evidence="2 3" key="1">
    <citation type="submission" date="2021-02" db="EMBL/GenBank/DDBJ databases">
        <authorList>
            <person name="Han P."/>
        </authorList>
    </citation>
    <scope>NUCLEOTIDE SEQUENCE [LARGE SCALE GENOMIC DNA]</scope>
    <source>
        <strain evidence="2">Candidatus Nitrospira sp. ZN2</strain>
    </source>
</reference>
<dbReference type="PROSITE" id="PS51257">
    <property type="entry name" value="PROKAR_LIPOPROTEIN"/>
    <property type="match status" value="1"/>
</dbReference>
<dbReference type="EMBL" id="CAJNBJ010000016">
    <property type="protein sequence ID" value="CAE6747689.1"/>
    <property type="molecule type" value="Genomic_DNA"/>
</dbReference>
<organism evidence="2 3">
    <name type="scientific">Nitrospira defluvii</name>
    <dbReference type="NCBI Taxonomy" id="330214"/>
    <lineage>
        <taxon>Bacteria</taxon>
        <taxon>Pseudomonadati</taxon>
        <taxon>Nitrospirota</taxon>
        <taxon>Nitrospiria</taxon>
        <taxon>Nitrospirales</taxon>
        <taxon>Nitrospiraceae</taxon>
        <taxon>Nitrospira</taxon>
    </lineage>
</organism>
<keyword evidence="1" id="KW-0732">Signal</keyword>
<evidence type="ECO:0008006" key="4">
    <source>
        <dbReference type="Google" id="ProtNLM"/>
    </source>
</evidence>
<protein>
    <recommendedName>
        <fullName evidence="4">Lipoprotein</fullName>
    </recommendedName>
</protein>
<proteinExistence type="predicted"/>
<feature type="signal peptide" evidence="1">
    <location>
        <begin position="1"/>
        <end position="23"/>
    </location>
</feature>
<dbReference type="RefSeq" id="WP_213042234.1">
    <property type="nucleotide sequence ID" value="NZ_CAJNBJ010000016.1"/>
</dbReference>
<evidence type="ECO:0000313" key="3">
    <source>
        <dbReference type="Proteomes" id="UP000675880"/>
    </source>
</evidence>
<accession>A0ABM8RDT1</accession>
<name>A0ABM8RDT1_9BACT</name>
<sequence>MRRSRTWSVALLVPLMLAGCATATPPSRLDRYVVTTATAEEGVSRLPASRPVRTVLVVLGDHSDPESAPGLPEDAQARVAEMLSAQINRGYPIVIERVVTLGDVLAAGTAPDWRAFAKQQGVDYLVVAVLSSTEQEYPVSLFLGWTTHRQPGLRRDNWSLAEAALVDGRTGRQLVQAEGRAMATLDRPTAPGISQWYPVIYLRPQDPERRIWPPTYEGAPLTLRVVAMEQAAMRLAGNLQRAWIEQRERESLHGEVASR</sequence>
<comment type="caution">
    <text evidence="2">The sequence shown here is derived from an EMBL/GenBank/DDBJ whole genome shotgun (WGS) entry which is preliminary data.</text>
</comment>
<evidence type="ECO:0000313" key="2">
    <source>
        <dbReference type="EMBL" id="CAE6747689.1"/>
    </source>
</evidence>
<evidence type="ECO:0000256" key="1">
    <source>
        <dbReference type="SAM" id="SignalP"/>
    </source>
</evidence>
<gene>
    <name evidence="2" type="ORF">NSPZN2_30013</name>
</gene>
<keyword evidence="3" id="KW-1185">Reference proteome</keyword>
<feature type="chain" id="PRO_5045706071" description="Lipoprotein" evidence="1">
    <location>
        <begin position="24"/>
        <end position="259"/>
    </location>
</feature>
<dbReference type="Proteomes" id="UP000675880">
    <property type="component" value="Unassembled WGS sequence"/>
</dbReference>